<dbReference type="EMBL" id="BK015839">
    <property type="protein sequence ID" value="DAE27443.1"/>
    <property type="molecule type" value="Genomic_DNA"/>
</dbReference>
<protein>
    <submittedName>
        <fullName evidence="1">Uncharacterized protein</fullName>
    </submittedName>
</protein>
<sequence>MRKYTVKELFSLRHNGIATKFILGKFLLVQNHIVDWHFPKDGNSPKKVYIVLKGKHLAKLV</sequence>
<proteinExistence type="predicted"/>
<accession>A0A8S5R8E5</accession>
<organism evidence="1">
    <name type="scientific">virus sp. ctLTC15</name>
    <dbReference type="NCBI Taxonomy" id="2826801"/>
    <lineage>
        <taxon>Viruses</taxon>
    </lineage>
</organism>
<name>A0A8S5R8E5_9VIRU</name>
<evidence type="ECO:0000313" key="1">
    <source>
        <dbReference type="EMBL" id="DAE27443.1"/>
    </source>
</evidence>
<reference evidence="1" key="1">
    <citation type="journal article" date="2021" name="Proc. Natl. Acad. Sci. U.S.A.">
        <title>A Catalog of Tens of Thousands of Viruses from Human Metagenomes Reveals Hidden Associations with Chronic Diseases.</title>
        <authorList>
            <person name="Tisza M.J."/>
            <person name="Buck C.B."/>
        </authorList>
    </citation>
    <scope>NUCLEOTIDE SEQUENCE</scope>
    <source>
        <strain evidence="1">CtLTC15</strain>
    </source>
</reference>